<dbReference type="Proteomes" id="UP000324738">
    <property type="component" value="Unassembled WGS sequence"/>
</dbReference>
<comment type="catalytic activity">
    <reaction evidence="1">
        <text>ATP + protein L-histidine = ADP + protein N-phospho-L-histidine.</text>
        <dbReference type="EC" id="2.7.13.3"/>
    </reaction>
</comment>
<evidence type="ECO:0000259" key="9">
    <source>
        <dbReference type="PROSITE" id="PS50112"/>
    </source>
</evidence>
<name>A0A5B0DXS6_9HYPH</name>
<dbReference type="Gene3D" id="3.30.565.10">
    <property type="entry name" value="Histidine kinase-like ATPase, C-terminal domain"/>
    <property type="match status" value="1"/>
</dbReference>
<evidence type="ECO:0000256" key="7">
    <source>
        <dbReference type="SAM" id="Phobius"/>
    </source>
</evidence>
<dbReference type="EC" id="2.7.13.3" evidence="2"/>
<keyword evidence="12" id="KW-1185">Reference proteome</keyword>
<dbReference type="Pfam" id="PF00512">
    <property type="entry name" value="HisKA"/>
    <property type="match status" value="1"/>
</dbReference>
<feature type="domain" description="PAS" evidence="9">
    <location>
        <begin position="339"/>
        <end position="383"/>
    </location>
</feature>
<dbReference type="PROSITE" id="PS50109">
    <property type="entry name" value="HIS_KIN"/>
    <property type="match status" value="1"/>
</dbReference>
<keyword evidence="3" id="KW-0597">Phosphoprotein</keyword>
<dbReference type="NCBIfam" id="TIGR00229">
    <property type="entry name" value="sensory_box"/>
    <property type="match status" value="2"/>
</dbReference>
<sequence length="727" mass="79927">MATWESFLRRSIPFLAVLFLIILGFVRFVSLMDHRGDVETAARDRLSVNASLLRAEETLLAQSDTSATERAQALLTSYLPESFGSTGGKAFVTDVSGRIIATSPGSGEYMGLDAGELLRQAQPVTIFGERAGIMRTDFATGSMLVSGANLTAPLGAAVLLQPEAELFAAWRRTAAINVTLFAMTGVILLTILLAYFRQSTRVSITDALLAEANQRVDTALSRGRCGLWDWDLARGRMYWSRSMYEILGMRPQEGVLSFGEVSRLIHPEDGSFFEIARQIASGKLTNMERSFRMRRSDGQYIWLRARAEVTRNAQNDLHLIGVAVDVSENQTLARMTNEANTRLQSAIENVSETFVLWDAQNRLVLCNSKYQEVFGLSDRDILSGTPRDVILARSRKPVAERKLTNPSFVAGERAAEALLGDGRWLQISERTMGDGSYVSIGTDVTQLKVHQERLSDSERRLMATINDLSAARRDAEAKAKALADLNESYIAEKDRAEGANRAKTTFLANMSHELRTPLNAIIGFSEIMRDSAFGPIGNEKYSEYASDIHHSGHYLLKLIDDILDMSKIEAGRMVMASEDMDVTEVAREALKILEVQADAKKLTLQRDLSQSMPLRGDRRAIKQVLLNLISNAVKFTPEGGNLRLRSRVVNGKALITIADSGIGIPANALKNLGLPFEQVENELTRTNKGTGLGLAIARSLVELHGGRMKISSRVGKGTLVSLSVPLA</sequence>
<feature type="domain" description="PAC" evidence="10">
    <location>
        <begin position="287"/>
        <end position="338"/>
    </location>
</feature>
<dbReference type="EMBL" id="VTWH01000002">
    <property type="protein sequence ID" value="KAA0971286.1"/>
    <property type="molecule type" value="Genomic_DNA"/>
</dbReference>
<dbReference type="InterPro" id="IPR005467">
    <property type="entry name" value="His_kinase_dom"/>
</dbReference>
<dbReference type="OrthoDB" id="9801651at2"/>
<feature type="coiled-coil region" evidence="6">
    <location>
        <begin position="465"/>
        <end position="492"/>
    </location>
</feature>
<evidence type="ECO:0000256" key="5">
    <source>
        <dbReference type="ARBA" id="ARBA00022777"/>
    </source>
</evidence>
<keyword evidence="7" id="KW-0472">Membrane</keyword>
<feature type="transmembrane region" description="Helical" evidence="7">
    <location>
        <begin position="174"/>
        <end position="196"/>
    </location>
</feature>
<comment type="caution">
    <text evidence="11">The sequence shown here is derived from an EMBL/GenBank/DDBJ whole genome shotgun (WGS) entry which is preliminary data.</text>
</comment>
<proteinExistence type="predicted"/>
<dbReference type="SMART" id="SM00387">
    <property type="entry name" value="HATPase_c"/>
    <property type="match status" value="1"/>
</dbReference>
<dbReference type="InterPro" id="IPR001610">
    <property type="entry name" value="PAC"/>
</dbReference>
<dbReference type="FunFam" id="3.30.565.10:FF:000006">
    <property type="entry name" value="Sensor histidine kinase WalK"/>
    <property type="match status" value="1"/>
</dbReference>
<dbReference type="Gene3D" id="1.10.287.130">
    <property type="match status" value="1"/>
</dbReference>
<evidence type="ECO:0000313" key="12">
    <source>
        <dbReference type="Proteomes" id="UP000324738"/>
    </source>
</evidence>
<dbReference type="CDD" id="cd16922">
    <property type="entry name" value="HATPase_EvgS-ArcB-TorS-like"/>
    <property type="match status" value="1"/>
</dbReference>
<dbReference type="InterPro" id="IPR003594">
    <property type="entry name" value="HATPase_dom"/>
</dbReference>
<dbReference type="InterPro" id="IPR004358">
    <property type="entry name" value="Sig_transdc_His_kin-like_C"/>
</dbReference>
<dbReference type="InterPro" id="IPR013655">
    <property type="entry name" value="PAS_fold_3"/>
</dbReference>
<organism evidence="11 12">
    <name type="scientific">Aureimonas fodinaquatilis</name>
    <dbReference type="NCBI Taxonomy" id="2565783"/>
    <lineage>
        <taxon>Bacteria</taxon>
        <taxon>Pseudomonadati</taxon>
        <taxon>Pseudomonadota</taxon>
        <taxon>Alphaproteobacteria</taxon>
        <taxon>Hyphomicrobiales</taxon>
        <taxon>Aurantimonadaceae</taxon>
        <taxon>Aureimonas</taxon>
    </lineage>
</organism>
<dbReference type="InterPro" id="IPR003661">
    <property type="entry name" value="HisK_dim/P_dom"/>
</dbReference>
<dbReference type="GO" id="GO:0005886">
    <property type="term" value="C:plasma membrane"/>
    <property type="evidence" value="ECO:0007669"/>
    <property type="project" value="TreeGrafter"/>
</dbReference>
<evidence type="ECO:0000259" key="10">
    <source>
        <dbReference type="PROSITE" id="PS50113"/>
    </source>
</evidence>
<dbReference type="SUPFAM" id="SSF55874">
    <property type="entry name" value="ATPase domain of HSP90 chaperone/DNA topoisomerase II/histidine kinase"/>
    <property type="match status" value="1"/>
</dbReference>
<dbReference type="PROSITE" id="PS50112">
    <property type="entry name" value="PAS"/>
    <property type="match status" value="1"/>
</dbReference>
<feature type="domain" description="Histidine kinase" evidence="8">
    <location>
        <begin position="509"/>
        <end position="727"/>
    </location>
</feature>
<dbReference type="Pfam" id="PF12860">
    <property type="entry name" value="PAS_7"/>
    <property type="match status" value="1"/>
</dbReference>
<dbReference type="PANTHER" id="PTHR43047">
    <property type="entry name" value="TWO-COMPONENT HISTIDINE PROTEIN KINASE"/>
    <property type="match status" value="1"/>
</dbReference>
<dbReference type="InterPro" id="IPR000700">
    <property type="entry name" value="PAS-assoc_C"/>
</dbReference>
<accession>A0A5B0DXS6</accession>
<gene>
    <name evidence="11" type="ORF">FPY71_11415</name>
</gene>
<dbReference type="SUPFAM" id="SSF47384">
    <property type="entry name" value="Homodimeric domain of signal transducing histidine kinase"/>
    <property type="match status" value="1"/>
</dbReference>
<dbReference type="PROSITE" id="PS50113">
    <property type="entry name" value="PAC"/>
    <property type="match status" value="1"/>
</dbReference>
<keyword evidence="7" id="KW-0812">Transmembrane</keyword>
<dbReference type="SMART" id="SM00086">
    <property type="entry name" value="PAC"/>
    <property type="match status" value="1"/>
</dbReference>
<evidence type="ECO:0000256" key="4">
    <source>
        <dbReference type="ARBA" id="ARBA00022679"/>
    </source>
</evidence>
<dbReference type="SUPFAM" id="SSF55785">
    <property type="entry name" value="PYP-like sensor domain (PAS domain)"/>
    <property type="match status" value="2"/>
</dbReference>
<dbReference type="InterPro" id="IPR036097">
    <property type="entry name" value="HisK_dim/P_sf"/>
</dbReference>
<evidence type="ECO:0000256" key="2">
    <source>
        <dbReference type="ARBA" id="ARBA00012438"/>
    </source>
</evidence>
<evidence type="ECO:0000256" key="3">
    <source>
        <dbReference type="ARBA" id="ARBA00022553"/>
    </source>
</evidence>
<dbReference type="GO" id="GO:0009927">
    <property type="term" value="F:histidine phosphotransfer kinase activity"/>
    <property type="evidence" value="ECO:0007669"/>
    <property type="project" value="TreeGrafter"/>
</dbReference>
<reference evidence="11 12" key="1">
    <citation type="submission" date="2019-08" db="EMBL/GenBank/DDBJ databases">
        <title>Aureimonas fodiniaquatilis sp. nov., isolated from a coal mine wastewater.</title>
        <authorList>
            <person name="Kim W."/>
        </authorList>
    </citation>
    <scope>NUCLEOTIDE SEQUENCE [LARGE SCALE GENOMIC DNA]</scope>
    <source>
        <strain evidence="11 12">CAU 1482</strain>
    </source>
</reference>
<dbReference type="CDD" id="cd00082">
    <property type="entry name" value="HisKA"/>
    <property type="match status" value="1"/>
</dbReference>
<keyword evidence="5" id="KW-0418">Kinase</keyword>
<feature type="transmembrane region" description="Helical" evidence="7">
    <location>
        <begin position="12"/>
        <end position="29"/>
    </location>
</feature>
<dbReference type="Gene3D" id="2.10.70.100">
    <property type="match status" value="1"/>
</dbReference>
<dbReference type="Pfam" id="PF08447">
    <property type="entry name" value="PAS_3"/>
    <property type="match status" value="1"/>
</dbReference>
<dbReference type="PRINTS" id="PR00344">
    <property type="entry name" value="BCTRLSENSOR"/>
</dbReference>
<dbReference type="Gene3D" id="3.30.450.20">
    <property type="entry name" value="PAS domain"/>
    <property type="match status" value="2"/>
</dbReference>
<evidence type="ECO:0000256" key="1">
    <source>
        <dbReference type="ARBA" id="ARBA00000085"/>
    </source>
</evidence>
<dbReference type="InterPro" id="IPR000014">
    <property type="entry name" value="PAS"/>
</dbReference>
<dbReference type="InterPro" id="IPR035965">
    <property type="entry name" value="PAS-like_dom_sf"/>
</dbReference>
<evidence type="ECO:0000259" key="8">
    <source>
        <dbReference type="PROSITE" id="PS50109"/>
    </source>
</evidence>
<dbReference type="Pfam" id="PF02518">
    <property type="entry name" value="HATPase_c"/>
    <property type="match status" value="1"/>
</dbReference>
<dbReference type="PANTHER" id="PTHR43047:SF72">
    <property type="entry name" value="OSMOSENSING HISTIDINE PROTEIN KINASE SLN1"/>
    <property type="match status" value="1"/>
</dbReference>
<dbReference type="GO" id="GO:0000155">
    <property type="term" value="F:phosphorelay sensor kinase activity"/>
    <property type="evidence" value="ECO:0007669"/>
    <property type="project" value="InterPro"/>
</dbReference>
<evidence type="ECO:0000313" key="11">
    <source>
        <dbReference type="EMBL" id="KAA0971286.1"/>
    </source>
</evidence>
<evidence type="ECO:0000256" key="6">
    <source>
        <dbReference type="SAM" id="Coils"/>
    </source>
</evidence>
<protein>
    <recommendedName>
        <fullName evidence="2">histidine kinase</fullName>
        <ecNumber evidence="2">2.7.13.3</ecNumber>
    </recommendedName>
</protein>
<keyword evidence="7" id="KW-1133">Transmembrane helix</keyword>
<keyword evidence="4" id="KW-0808">Transferase</keyword>
<dbReference type="SMART" id="SM00091">
    <property type="entry name" value="PAS"/>
    <property type="match status" value="3"/>
</dbReference>
<dbReference type="InterPro" id="IPR036890">
    <property type="entry name" value="HATPase_C_sf"/>
</dbReference>
<dbReference type="SMART" id="SM00388">
    <property type="entry name" value="HisKA"/>
    <property type="match status" value="1"/>
</dbReference>
<dbReference type="AlphaFoldDB" id="A0A5B0DXS6"/>
<dbReference type="CDD" id="cd00130">
    <property type="entry name" value="PAS"/>
    <property type="match status" value="1"/>
</dbReference>
<keyword evidence="6" id="KW-0175">Coiled coil</keyword>